<dbReference type="InterPro" id="IPR000498">
    <property type="entry name" value="OmpA-like_TM_dom"/>
</dbReference>
<proteinExistence type="predicted"/>
<dbReference type="Pfam" id="PF01389">
    <property type="entry name" value="OmpA_membrane"/>
    <property type="match status" value="1"/>
</dbReference>
<dbReference type="Gene3D" id="2.40.160.20">
    <property type="match status" value="1"/>
</dbReference>
<organism evidence="2">
    <name type="scientific">mine drainage metagenome</name>
    <dbReference type="NCBI Taxonomy" id="410659"/>
    <lineage>
        <taxon>unclassified sequences</taxon>
        <taxon>metagenomes</taxon>
        <taxon>ecological metagenomes</taxon>
    </lineage>
</organism>
<gene>
    <name evidence="2" type="ORF">B1A_05590</name>
</gene>
<reference evidence="2" key="1">
    <citation type="submission" date="2013-08" db="EMBL/GenBank/DDBJ databases">
        <authorList>
            <person name="Mendez C."/>
            <person name="Richter M."/>
            <person name="Ferrer M."/>
            <person name="Sanchez J."/>
        </authorList>
    </citation>
    <scope>NUCLEOTIDE SEQUENCE</scope>
</reference>
<feature type="domain" description="Outer membrane protein OmpA-like transmembrane" evidence="1">
    <location>
        <begin position="21"/>
        <end position="103"/>
    </location>
</feature>
<reference evidence="2" key="2">
    <citation type="journal article" date="2014" name="ISME J.">
        <title>Microbial stratification in low pH oxic and suboxic macroscopic growths along an acid mine drainage.</title>
        <authorList>
            <person name="Mendez-Garcia C."/>
            <person name="Mesa V."/>
            <person name="Sprenger R.R."/>
            <person name="Richter M."/>
            <person name="Diez M.S."/>
            <person name="Solano J."/>
            <person name="Bargiela R."/>
            <person name="Golyshina O.V."/>
            <person name="Manteca A."/>
            <person name="Ramos J.L."/>
            <person name="Gallego J.R."/>
            <person name="Llorente I."/>
            <person name="Martins Dos Santos V.A."/>
            <person name="Jensen O.N."/>
            <person name="Pelaez A.I."/>
            <person name="Sanchez J."/>
            <person name="Ferrer M."/>
        </authorList>
    </citation>
    <scope>NUCLEOTIDE SEQUENCE</scope>
</reference>
<evidence type="ECO:0000259" key="1">
    <source>
        <dbReference type="Pfam" id="PF01389"/>
    </source>
</evidence>
<evidence type="ECO:0000313" key="2">
    <source>
        <dbReference type="EMBL" id="EQD71876.1"/>
    </source>
</evidence>
<dbReference type="InterPro" id="IPR011250">
    <property type="entry name" value="OMP/PagP_B-barrel"/>
</dbReference>
<dbReference type="SUPFAM" id="SSF56925">
    <property type="entry name" value="OMPA-like"/>
    <property type="match status" value="1"/>
</dbReference>
<dbReference type="GO" id="GO:0009279">
    <property type="term" value="C:cell outer membrane"/>
    <property type="evidence" value="ECO:0007669"/>
    <property type="project" value="InterPro"/>
</dbReference>
<accession>T1BFW9</accession>
<protein>
    <submittedName>
        <fullName evidence="2">OmpA/MotB domain-containing protein</fullName>
    </submittedName>
</protein>
<dbReference type="AlphaFoldDB" id="T1BFW9"/>
<sequence>MLSLAILAVIASPFAMADSPGWYIGANVGQSRATIDNQRITNGLLQSGFVTTSMSDRDRNTGFKFFGGYQFNRYFALEGGYFDLGKFGFTSMTLPAGSLNGNIRLRGLDFDVVGFLPITER</sequence>
<dbReference type="EMBL" id="AUZX01004081">
    <property type="protein sequence ID" value="EQD71876.1"/>
    <property type="molecule type" value="Genomic_DNA"/>
</dbReference>
<comment type="caution">
    <text evidence="2">The sequence shown here is derived from an EMBL/GenBank/DDBJ whole genome shotgun (WGS) entry which is preliminary data.</text>
</comment>
<feature type="non-terminal residue" evidence="2">
    <location>
        <position position="121"/>
    </location>
</feature>
<name>T1BFW9_9ZZZZ</name>